<dbReference type="SMART" id="SM00479">
    <property type="entry name" value="EXOIII"/>
    <property type="match status" value="1"/>
</dbReference>
<dbReference type="SUPFAM" id="SSF82771">
    <property type="entry name" value="GIY-YIG endonuclease"/>
    <property type="match status" value="1"/>
</dbReference>
<dbReference type="PROSITE" id="PS50164">
    <property type="entry name" value="GIY_YIG"/>
    <property type="match status" value="1"/>
</dbReference>
<dbReference type="InterPro" id="IPR013520">
    <property type="entry name" value="Ribonucl_H"/>
</dbReference>
<dbReference type="InterPro" id="IPR000305">
    <property type="entry name" value="GIY-YIG_endonuc"/>
</dbReference>
<name>A0A8T4HCC0_9SPHI</name>
<dbReference type="InterPro" id="IPR036397">
    <property type="entry name" value="RNaseH_sf"/>
</dbReference>
<dbReference type="PANTHER" id="PTHR30231">
    <property type="entry name" value="DNA POLYMERASE III SUBUNIT EPSILON"/>
    <property type="match status" value="1"/>
</dbReference>
<dbReference type="PANTHER" id="PTHR30231:SF41">
    <property type="entry name" value="DNA POLYMERASE III SUBUNIT EPSILON"/>
    <property type="match status" value="1"/>
</dbReference>
<dbReference type="CDD" id="cd06127">
    <property type="entry name" value="DEDDh"/>
    <property type="match status" value="1"/>
</dbReference>
<dbReference type="Pfam" id="PF01541">
    <property type="entry name" value="GIY-YIG"/>
    <property type="match status" value="1"/>
</dbReference>
<protein>
    <submittedName>
        <fullName evidence="4">GIY-YIG nuclease family protein</fullName>
    </submittedName>
</protein>
<dbReference type="NCBIfam" id="TIGR00573">
    <property type="entry name" value="dnaq"/>
    <property type="match status" value="1"/>
</dbReference>
<dbReference type="InterPro" id="IPR006054">
    <property type="entry name" value="DnaQ"/>
</dbReference>
<gene>
    <name evidence="4" type="ORF">J5U18_12875</name>
</gene>
<reference evidence="4" key="1">
    <citation type="submission" date="2021-03" db="EMBL/GenBank/DDBJ databases">
        <authorList>
            <person name="Lu T."/>
            <person name="Wang Q."/>
            <person name="Han X."/>
        </authorList>
    </citation>
    <scope>NUCLEOTIDE SEQUENCE</scope>
    <source>
        <strain evidence="4">WQ 2009</strain>
    </source>
</reference>
<evidence type="ECO:0000256" key="2">
    <source>
        <dbReference type="ARBA" id="ARBA00026073"/>
    </source>
</evidence>
<evidence type="ECO:0000256" key="1">
    <source>
        <dbReference type="ARBA" id="ARBA00025483"/>
    </source>
</evidence>
<dbReference type="Gene3D" id="3.40.1440.10">
    <property type="entry name" value="GIY-YIG endonuclease"/>
    <property type="match status" value="1"/>
</dbReference>
<dbReference type="InterPro" id="IPR047296">
    <property type="entry name" value="GIY-YIG_UvrC_Cho"/>
</dbReference>
<dbReference type="EMBL" id="JAGKSB010000018">
    <property type="protein sequence ID" value="MBP3944434.1"/>
    <property type="molecule type" value="Genomic_DNA"/>
</dbReference>
<dbReference type="InterPro" id="IPR035901">
    <property type="entry name" value="GIY-YIG_endonuc_sf"/>
</dbReference>
<dbReference type="FunFam" id="3.30.420.10:FF:000045">
    <property type="entry name" value="3'-5' exonuclease DinG"/>
    <property type="match status" value="1"/>
</dbReference>
<proteinExistence type="predicted"/>
<dbReference type="GO" id="GO:0006289">
    <property type="term" value="P:nucleotide-excision repair"/>
    <property type="evidence" value="ECO:0007669"/>
    <property type="project" value="InterPro"/>
</dbReference>
<evidence type="ECO:0000313" key="4">
    <source>
        <dbReference type="EMBL" id="MBP3944434.1"/>
    </source>
</evidence>
<keyword evidence="5" id="KW-1185">Reference proteome</keyword>
<dbReference type="SUPFAM" id="SSF53098">
    <property type="entry name" value="Ribonuclease H-like"/>
    <property type="match status" value="1"/>
</dbReference>
<feature type="domain" description="GIY-YIG" evidence="3">
    <location>
        <begin position="203"/>
        <end position="281"/>
    </location>
</feature>
<organism evidence="4 5">
    <name type="scientific">Rhinopithecimicrobium faecis</name>
    <dbReference type="NCBI Taxonomy" id="2820698"/>
    <lineage>
        <taxon>Bacteria</taxon>
        <taxon>Pseudomonadati</taxon>
        <taxon>Bacteroidota</taxon>
        <taxon>Sphingobacteriia</taxon>
        <taxon>Sphingobacteriales</taxon>
        <taxon>Sphingobacteriaceae</taxon>
        <taxon>Rhinopithecimicrobium</taxon>
    </lineage>
</organism>
<accession>A0A8T4HCC0</accession>
<dbReference type="Gene3D" id="3.30.420.10">
    <property type="entry name" value="Ribonuclease H-like superfamily/Ribonuclease H"/>
    <property type="match status" value="1"/>
</dbReference>
<dbReference type="CDD" id="cd10434">
    <property type="entry name" value="GIY-YIG_UvrC_Cho"/>
    <property type="match status" value="1"/>
</dbReference>
<dbReference type="GO" id="GO:0008408">
    <property type="term" value="F:3'-5' exonuclease activity"/>
    <property type="evidence" value="ECO:0007669"/>
    <property type="project" value="TreeGrafter"/>
</dbReference>
<dbReference type="InterPro" id="IPR012337">
    <property type="entry name" value="RNaseH-like_sf"/>
</dbReference>
<comment type="function">
    <text evidence="1">DNA polymerase III is a complex, multichain enzyme responsible for most of the replicative synthesis in bacteria. The epsilon subunit contain the editing function and is a proofreading 3'-5' exonuclease.</text>
</comment>
<dbReference type="GO" id="GO:0003887">
    <property type="term" value="F:DNA-directed DNA polymerase activity"/>
    <property type="evidence" value="ECO:0007669"/>
    <property type="project" value="InterPro"/>
</dbReference>
<comment type="caution">
    <text evidence="4">The sequence shown here is derived from an EMBL/GenBank/DDBJ whole genome shotgun (WGS) entry which is preliminary data.</text>
</comment>
<dbReference type="GO" id="GO:0003677">
    <property type="term" value="F:DNA binding"/>
    <property type="evidence" value="ECO:0007669"/>
    <property type="project" value="InterPro"/>
</dbReference>
<dbReference type="Pfam" id="PF00929">
    <property type="entry name" value="RNase_T"/>
    <property type="match status" value="1"/>
</dbReference>
<evidence type="ECO:0000259" key="3">
    <source>
        <dbReference type="PROSITE" id="PS50164"/>
    </source>
</evidence>
<dbReference type="SMART" id="SM00465">
    <property type="entry name" value="GIYc"/>
    <property type="match status" value="1"/>
</dbReference>
<dbReference type="Proteomes" id="UP000679691">
    <property type="component" value="Unassembled WGS sequence"/>
</dbReference>
<dbReference type="AlphaFoldDB" id="A0A8T4HCC0"/>
<comment type="subunit">
    <text evidence="2">DNA polymerase III contains a core (composed of alpha, epsilon and theta chains) that associates with a tau subunit. This core dimerizes to form the POLIII' complex. PolIII' associates with the gamma complex (composed of gamma, delta, delta', psi and chi chains) and with the beta chain to form the complete DNA polymerase III complex.</text>
</comment>
<evidence type="ECO:0000313" key="5">
    <source>
        <dbReference type="Proteomes" id="UP000679691"/>
    </source>
</evidence>
<dbReference type="RefSeq" id="WP_353547947.1">
    <property type="nucleotide sequence ID" value="NZ_JAGKSB010000018.1"/>
</dbReference>
<dbReference type="GO" id="GO:0045004">
    <property type="term" value="P:DNA replication proofreading"/>
    <property type="evidence" value="ECO:0007669"/>
    <property type="project" value="TreeGrafter"/>
</dbReference>
<sequence length="465" mass="53693">MNHFKEQLYAIVDIETTGSFAAGCRITEIAVFISNGKQIIEKFQSLVNPQMPIPLGIQSLTGITDELVKSAPLFEEIAPEVMRLLHGKIFVAHNVNFDYSFVRHQLLQAGLEWKASKLCTVRLARKIFPGQASYSLGKLCQSLGIPLDNRHRAAGDAEATTTLFHLLQLQDEQQFIQAALKQTSKEQRLPNHVSAEDFEQLPATAGIYIFKDRVGKIIYIGKAIDLRKRVLTHFTGNNIGLRRQQFLQEIYYIEHQESGTELMALLMECQLIKKHWPKYNRALKRFEPKFGLIQYQDLAGYNRLAVIKTPKNSPCIQYFDRATDANQFLIKLIDSYQLHPFLCQFFIDRTSDKVNRQQQLQQLQIADKEQYNKQVDQAIKSLEDHRSSYIIIDQGRNTAEKSYLYIKDNRMYAMGFVDQLAEIADPEDLINKGDYCSSNYYMMQLVENHIERFPQRVQHIAKQFA</sequence>
<dbReference type="GO" id="GO:0005829">
    <property type="term" value="C:cytosol"/>
    <property type="evidence" value="ECO:0007669"/>
    <property type="project" value="TreeGrafter"/>
</dbReference>